<dbReference type="OrthoDB" id="9810967at2"/>
<feature type="region of interest" description="Disordered" evidence="8">
    <location>
        <begin position="118"/>
        <end position="142"/>
    </location>
</feature>
<keyword evidence="11" id="KW-1185">Reference proteome</keyword>
<evidence type="ECO:0000256" key="8">
    <source>
        <dbReference type="SAM" id="MobiDB-lite"/>
    </source>
</evidence>
<dbReference type="GO" id="GO:0017057">
    <property type="term" value="F:6-phosphogluconolactonase activity"/>
    <property type="evidence" value="ECO:0007669"/>
    <property type="project" value="UniProtKB-UniRule"/>
</dbReference>
<dbReference type="InterPro" id="IPR037171">
    <property type="entry name" value="NagB/RpiA_transferase-like"/>
</dbReference>
<dbReference type="Proteomes" id="UP000228976">
    <property type="component" value="Unassembled WGS sequence"/>
</dbReference>
<dbReference type="InterPro" id="IPR039104">
    <property type="entry name" value="6PGL"/>
</dbReference>
<dbReference type="InterPro" id="IPR005900">
    <property type="entry name" value="6-phosphogluconolactonase_DevB"/>
</dbReference>
<comment type="similarity">
    <text evidence="4 7">Belongs to the glucosamine/galactosamine-6-phosphate isomerase family. 6-phosphogluconolactonase subfamily.</text>
</comment>
<dbReference type="InterPro" id="IPR006148">
    <property type="entry name" value="Glc/Gal-6P_isomerase"/>
</dbReference>
<dbReference type="Gene3D" id="3.40.50.1360">
    <property type="match status" value="1"/>
</dbReference>
<name>A0A261F7Z9_9BIFI</name>
<evidence type="ECO:0000256" key="5">
    <source>
        <dbReference type="ARBA" id="ARBA00013198"/>
    </source>
</evidence>
<evidence type="ECO:0000256" key="1">
    <source>
        <dbReference type="ARBA" id="ARBA00000832"/>
    </source>
</evidence>
<comment type="pathway">
    <text evidence="3 7">Carbohydrate degradation; pentose phosphate pathway; D-ribulose 5-phosphate from D-glucose 6-phosphate (oxidative stage): step 2/3.</text>
</comment>
<evidence type="ECO:0000256" key="7">
    <source>
        <dbReference type="RuleBase" id="RU365095"/>
    </source>
</evidence>
<evidence type="ECO:0000259" key="9">
    <source>
        <dbReference type="Pfam" id="PF01182"/>
    </source>
</evidence>
<accession>A0A261F7Z9</accession>
<evidence type="ECO:0000313" key="10">
    <source>
        <dbReference type="EMBL" id="OZG55214.1"/>
    </source>
</evidence>
<gene>
    <name evidence="7" type="primary">pgl</name>
    <name evidence="10" type="ORF">AEAE_1192</name>
</gene>
<evidence type="ECO:0000313" key="11">
    <source>
        <dbReference type="Proteomes" id="UP000228976"/>
    </source>
</evidence>
<dbReference type="GO" id="GO:0006098">
    <property type="term" value="P:pentose-phosphate shunt"/>
    <property type="evidence" value="ECO:0007669"/>
    <property type="project" value="UniProtKB-UniPathway"/>
</dbReference>
<dbReference type="UniPathway" id="UPA00115">
    <property type="reaction ID" value="UER00409"/>
</dbReference>
<protein>
    <recommendedName>
        <fullName evidence="6 7">6-phosphogluconolactonase</fullName>
        <shortName evidence="7">6PGL</shortName>
        <ecNumber evidence="5 7">3.1.1.31</ecNumber>
    </recommendedName>
</protein>
<comment type="caution">
    <text evidence="10">The sequence shown here is derived from an EMBL/GenBank/DDBJ whole genome shotgun (WGS) entry which is preliminary data.</text>
</comment>
<evidence type="ECO:0000256" key="6">
    <source>
        <dbReference type="ARBA" id="ARBA00020337"/>
    </source>
</evidence>
<sequence>MPDQNEQLQRGLAPRIVVRLADENGVLRMAASRLLTRLIELEAEGRQRIDIAITGGSDGIEMLRLVGLNPLVDSVDWSRVHMWWGDERFVPANDPDRNALQARHALLDMLVAQKGLPESNIHEIPADPRSATERNQASAEDDARAVNEAAVKFQQMLLQELGNMNGEPRMDIAWWGVGPDAHFASLMPGLPQITITDPSQLTCGVTNSPNMPPLRVSMTVPMIQRSLETWVIASGEKKRDALSKALGNFDDPQAPITFAAGRKSTLWMVDVAAAPRS</sequence>
<dbReference type="GO" id="GO:0005975">
    <property type="term" value="P:carbohydrate metabolic process"/>
    <property type="evidence" value="ECO:0007669"/>
    <property type="project" value="UniProtKB-UniRule"/>
</dbReference>
<reference evidence="10 11" key="1">
    <citation type="journal article" date="2017" name="BMC Genomics">
        <title>Comparative genomic and phylogenomic analyses of the Bifidobacteriaceae family.</title>
        <authorList>
            <person name="Lugli G.A."/>
            <person name="Milani C."/>
            <person name="Turroni F."/>
            <person name="Duranti S."/>
            <person name="Mancabelli L."/>
            <person name="Mangifesta M."/>
            <person name="Ferrario C."/>
            <person name="Modesto M."/>
            <person name="Mattarelli P."/>
            <person name="Jiri K."/>
            <person name="van Sinderen D."/>
            <person name="Ventura M."/>
        </authorList>
    </citation>
    <scope>NUCLEOTIDE SEQUENCE [LARGE SCALE GENOMIC DNA]</scope>
    <source>
        <strain evidence="10 11">LMG 21773</strain>
    </source>
</reference>
<proteinExistence type="inferred from homology"/>
<dbReference type="EC" id="3.1.1.31" evidence="5 7"/>
<evidence type="ECO:0000256" key="3">
    <source>
        <dbReference type="ARBA" id="ARBA00004961"/>
    </source>
</evidence>
<comment type="function">
    <text evidence="2 7">Hydrolysis of 6-phosphogluconolactone to 6-phosphogluconate.</text>
</comment>
<dbReference type="NCBIfam" id="TIGR01198">
    <property type="entry name" value="pgl"/>
    <property type="match status" value="1"/>
</dbReference>
<feature type="domain" description="Glucosamine/galactosamine-6-phosphate isomerase" evidence="9">
    <location>
        <begin position="27"/>
        <end position="267"/>
    </location>
</feature>
<organism evidence="10 11">
    <name type="scientific">Aeriscardovia aeriphila</name>
    <dbReference type="NCBI Taxonomy" id="218139"/>
    <lineage>
        <taxon>Bacteria</taxon>
        <taxon>Bacillati</taxon>
        <taxon>Actinomycetota</taxon>
        <taxon>Actinomycetes</taxon>
        <taxon>Bifidobacteriales</taxon>
        <taxon>Bifidobacteriaceae</taxon>
        <taxon>Aeriscardovia</taxon>
    </lineage>
</organism>
<dbReference type="SUPFAM" id="SSF100950">
    <property type="entry name" value="NagB/RpiA/CoA transferase-like"/>
    <property type="match status" value="1"/>
</dbReference>
<evidence type="ECO:0000256" key="2">
    <source>
        <dbReference type="ARBA" id="ARBA00002681"/>
    </source>
</evidence>
<dbReference type="PANTHER" id="PTHR11054">
    <property type="entry name" value="6-PHOSPHOGLUCONOLACTONASE"/>
    <property type="match status" value="1"/>
</dbReference>
<feature type="compositionally biased region" description="Basic and acidic residues" evidence="8">
    <location>
        <begin position="120"/>
        <end position="132"/>
    </location>
</feature>
<evidence type="ECO:0000256" key="4">
    <source>
        <dbReference type="ARBA" id="ARBA00010662"/>
    </source>
</evidence>
<dbReference type="PANTHER" id="PTHR11054:SF0">
    <property type="entry name" value="6-PHOSPHOGLUCONOLACTONASE"/>
    <property type="match status" value="1"/>
</dbReference>
<dbReference type="RefSeq" id="WP_094690273.1">
    <property type="nucleotide sequence ID" value="NZ_JACBYZ010000001.1"/>
</dbReference>
<dbReference type="Pfam" id="PF01182">
    <property type="entry name" value="Glucosamine_iso"/>
    <property type="match status" value="1"/>
</dbReference>
<dbReference type="EMBL" id="MWWU01000004">
    <property type="protein sequence ID" value="OZG55214.1"/>
    <property type="molecule type" value="Genomic_DNA"/>
</dbReference>
<dbReference type="CDD" id="cd01400">
    <property type="entry name" value="6PGL"/>
    <property type="match status" value="1"/>
</dbReference>
<dbReference type="AlphaFoldDB" id="A0A261F7Z9"/>
<keyword evidence="7" id="KW-0378">Hydrolase</keyword>
<comment type="catalytic activity">
    <reaction evidence="1 7">
        <text>6-phospho-D-glucono-1,5-lactone + H2O = 6-phospho-D-gluconate + H(+)</text>
        <dbReference type="Rhea" id="RHEA:12556"/>
        <dbReference type="ChEBI" id="CHEBI:15377"/>
        <dbReference type="ChEBI" id="CHEBI:15378"/>
        <dbReference type="ChEBI" id="CHEBI:57955"/>
        <dbReference type="ChEBI" id="CHEBI:58759"/>
        <dbReference type="EC" id="3.1.1.31"/>
    </reaction>
</comment>